<protein>
    <submittedName>
        <fullName evidence="1">Uncharacterized protein</fullName>
    </submittedName>
</protein>
<evidence type="ECO:0000313" key="2">
    <source>
        <dbReference type="Proteomes" id="UP001633002"/>
    </source>
</evidence>
<name>A0ABD3GL80_9MARC</name>
<accession>A0ABD3GL80</accession>
<evidence type="ECO:0000313" key="1">
    <source>
        <dbReference type="EMBL" id="KAL3677944.1"/>
    </source>
</evidence>
<gene>
    <name evidence="1" type="ORF">R1sor_020900</name>
</gene>
<comment type="caution">
    <text evidence="1">The sequence shown here is derived from an EMBL/GenBank/DDBJ whole genome shotgun (WGS) entry which is preliminary data.</text>
</comment>
<dbReference type="Proteomes" id="UP001633002">
    <property type="component" value="Unassembled WGS sequence"/>
</dbReference>
<sequence length="123" mass="13710">MKRDCPKLPLKYQKDGAPVAEETFHQIEGSTKGLGDGKMYFVIAKGDINLTLKSFILSNGVVHNFLSVSKLVQVGYVIFFDQEGASFRLGDKIVARGEKMGSLYNTWPSKCEEDEDFTTNIPL</sequence>
<proteinExistence type="predicted"/>
<organism evidence="1 2">
    <name type="scientific">Riccia sorocarpa</name>
    <dbReference type="NCBI Taxonomy" id="122646"/>
    <lineage>
        <taxon>Eukaryota</taxon>
        <taxon>Viridiplantae</taxon>
        <taxon>Streptophyta</taxon>
        <taxon>Embryophyta</taxon>
        <taxon>Marchantiophyta</taxon>
        <taxon>Marchantiopsida</taxon>
        <taxon>Marchantiidae</taxon>
        <taxon>Marchantiales</taxon>
        <taxon>Ricciaceae</taxon>
        <taxon>Riccia</taxon>
    </lineage>
</organism>
<keyword evidence="2" id="KW-1185">Reference proteome</keyword>
<reference evidence="1 2" key="1">
    <citation type="submission" date="2024-09" db="EMBL/GenBank/DDBJ databases">
        <title>Chromosome-scale assembly of Riccia sorocarpa.</title>
        <authorList>
            <person name="Paukszto L."/>
        </authorList>
    </citation>
    <scope>NUCLEOTIDE SEQUENCE [LARGE SCALE GENOMIC DNA]</scope>
    <source>
        <strain evidence="1">LP-2024</strain>
        <tissue evidence="1">Aerial parts of the thallus</tissue>
    </source>
</reference>
<dbReference type="EMBL" id="JBJQOH010000007">
    <property type="protein sequence ID" value="KAL3677944.1"/>
    <property type="molecule type" value="Genomic_DNA"/>
</dbReference>
<dbReference type="AlphaFoldDB" id="A0ABD3GL80"/>